<dbReference type="Pfam" id="PF00271">
    <property type="entry name" value="Helicase_C"/>
    <property type="match status" value="1"/>
</dbReference>
<dbReference type="InterPro" id="IPR027417">
    <property type="entry name" value="P-loop_NTPase"/>
</dbReference>
<dbReference type="SUPFAM" id="SSF52540">
    <property type="entry name" value="P-loop containing nucleoside triphosphate hydrolases"/>
    <property type="match status" value="2"/>
</dbReference>
<protein>
    <recommendedName>
        <fullName evidence="2">Helicase ATP-binding domain-containing protein</fullName>
    </recommendedName>
</protein>
<dbReference type="InterPro" id="IPR000330">
    <property type="entry name" value="SNF2_N"/>
</dbReference>
<organism evidence="3">
    <name type="scientific">viral metagenome</name>
    <dbReference type="NCBI Taxonomy" id="1070528"/>
    <lineage>
        <taxon>unclassified sequences</taxon>
        <taxon>metagenomes</taxon>
        <taxon>organismal metagenomes</taxon>
    </lineage>
</organism>
<accession>A0A6C0LTY0</accession>
<dbReference type="PANTHER" id="PTHR45766">
    <property type="entry name" value="DNA ANNEALING HELICASE AND ENDONUCLEASE ZRANB3 FAMILY MEMBER"/>
    <property type="match status" value="1"/>
</dbReference>
<dbReference type="GO" id="GO:0016787">
    <property type="term" value="F:hydrolase activity"/>
    <property type="evidence" value="ECO:0007669"/>
    <property type="project" value="UniProtKB-KW"/>
</dbReference>
<dbReference type="PANTHER" id="PTHR45766:SF6">
    <property type="entry name" value="SWI_SNF-RELATED MATRIX-ASSOCIATED ACTIN-DEPENDENT REGULATOR OF CHROMATIN SUBFAMILY A-LIKE PROTEIN 1"/>
    <property type="match status" value="1"/>
</dbReference>
<sequence length="790" mass="92860">MTSVTKDQYVDLKNNGRLFPSWILRNFKNYKLPEIFRKENEDPCNIEVKLELRKYQEFVGKYLGPTSPYNSILLYHGLGSGKTATSINLLNIMYNYDHNINVIILIKASLREDPWMKDLKIWLNKEPNEINTADVTKFIRYKTLHFVHYDSPFADKDFLEVMKTIDTSKPTLYIIDEAHNFIRNVYSNINSKVGKRAQIIYDYILRDKRENNNIKIVLISATPVINTPFELALTFNLLRPGIFPISELEFTKTFITESNYPILNPSKKNMFERRIMGLVSYYIGATPDLYAREELKYIDLPMSKYQYNIYRIFEKLEAEIQQKSKRYGKSSQLYRTYTRQACNFVFPYVNMNVTGELRPRPGKFRLNEKIAVNFAEGKKIEKLDDTEQNILEKYIAAIKYYLDDTEKFFQNINQSDIKKGRTIQNDLEDFKKGFKTEFENKFLKYYNSSLPKSNLFQELYNCSPKMTAIIFMSYICPGKVMIYSNYVVVEGIDMLKIYFNLIGFNDYRKADEYKSYCEYHGRIEKNERLKNKNVFNSSDNIKGEKCKVILLSPSATEGIQLLNILQEHILEPHWNEVRIQQVVGRGIRQCSHKELPLSDRIVKVYRYKVTKPEQIDEDDTIRITTDEHIEDLAKAKDNLNQSFLSAIKEIGVDCELFRAHNMMTQSYVCFKFPEENIMDKNIGPAYREDIKEDVKYDSGLGAKNTRVEKIKVIKINAVYQISIKENGESIYSDVDRYWYYPKTGMVYDYETHYPVGKVQFINNLPNKLDKNTYIMSDVIEIPTIMPTMNL</sequence>
<evidence type="ECO:0000256" key="1">
    <source>
        <dbReference type="ARBA" id="ARBA00022801"/>
    </source>
</evidence>
<dbReference type="EMBL" id="MN740556">
    <property type="protein sequence ID" value="QHU33221.1"/>
    <property type="molecule type" value="Genomic_DNA"/>
</dbReference>
<dbReference type="Gene3D" id="3.40.50.300">
    <property type="entry name" value="P-loop containing nucleotide triphosphate hydrolases"/>
    <property type="match status" value="2"/>
</dbReference>
<reference evidence="3" key="1">
    <citation type="journal article" date="2020" name="Nature">
        <title>Giant virus diversity and host interactions through global metagenomics.</title>
        <authorList>
            <person name="Schulz F."/>
            <person name="Roux S."/>
            <person name="Paez-Espino D."/>
            <person name="Jungbluth S."/>
            <person name="Walsh D.A."/>
            <person name="Denef V.J."/>
            <person name="McMahon K.D."/>
            <person name="Konstantinidis K.T."/>
            <person name="Eloe-Fadrosh E.A."/>
            <person name="Kyrpides N.C."/>
            <person name="Woyke T."/>
        </authorList>
    </citation>
    <scope>NUCLEOTIDE SEQUENCE</scope>
    <source>
        <strain evidence="3">GVMAG-S-1014582-52</strain>
    </source>
</reference>
<dbReference type="Pfam" id="PF00176">
    <property type="entry name" value="SNF2-rel_dom"/>
    <property type="match status" value="1"/>
</dbReference>
<proteinExistence type="predicted"/>
<dbReference type="GO" id="GO:0005524">
    <property type="term" value="F:ATP binding"/>
    <property type="evidence" value="ECO:0007669"/>
    <property type="project" value="InterPro"/>
</dbReference>
<dbReference type="AlphaFoldDB" id="A0A6C0LTY0"/>
<evidence type="ECO:0000313" key="3">
    <source>
        <dbReference type="EMBL" id="QHU33221.1"/>
    </source>
</evidence>
<dbReference type="InterPro" id="IPR001650">
    <property type="entry name" value="Helicase_C-like"/>
</dbReference>
<evidence type="ECO:0000259" key="2">
    <source>
        <dbReference type="PROSITE" id="PS51192"/>
    </source>
</evidence>
<keyword evidence="1" id="KW-0378">Hydrolase</keyword>
<feature type="domain" description="Helicase ATP-binding" evidence="2">
    <location>
        <begin position="63"/>
        <end position="241"/>
    </location>
</feature>
<name>A0A6C0LTY0_9ZZZZ</name>
<dbReference type="PROSITE" id="PS51192">
    <property type="entry name" value="HELICASE_ATP_BIND_1"/>
    <property type="match status" value="1"/>
</dbReference>
<dbReference type="InterPro" id="IPR014001">
    <property type="entry name" value="Helicase_ATP-bd"/>
</dbReference>